<proteinExistence type="predicted"/>
<name>A2EPM7_TRIV3</name>
<dbReference type="KEGG" id="tva:4763240"/>
<reference evidence="1" key="1">
    <citation type="submission" date="2006-10" db="EMBL/GenBank/DDBJ databases">
        <authorList>
            <person name="Amadeo P."/>
            <person name="Zhao Q."/>
            <person name="Wortman J."/>
            <person name="Fraser-Liggett C."/>
            <person name="Carlton J."/>
        </authorList>
    </citation>
    <scope>NUCLEOTIDE SEQUENCE</scope>
    <source>
        <strain evidence="1">G3</strain>
    </source>
</reference>
<dbReference type="VEuPathDB" id="TrichDB:TVAG_131040"/>
<organism evidence="1 2">
    <name type="scientific">Trichomonas vaginalis (strain ATCC PRA-98 / G3)</name>
    <dbReference type="NCBI Taxonomy" id="412133"/>
    <lineage>
        <taxon>Eukaryota</taxon>
        <taxon>Metamonada</taxon>
        <taxon>Parabasalia</taxon>
        <taxon>Trichomonadida</taxon>
        <taxon>Trichomonadidae</taxon>
        <taxon>Trichomonas</taxon>
    </lineage>
</organism>
<sequence length="892" mass="104335">MFDEIEKNLADPKSHNDFIQTFCDNDSNLDVCMSIFQNSTSERLQIFATRCFSIIFQRISQNFEDNELNEFLSSLVNSIFSTFKLSILASHQLGSAISKTLTNHPKCINEFFNYILHTENTQQILISIILVQEFISDNEKPYFSFNLVPEDFIKATINLCINNIKNDMIRNEAFLCLATIVSKEFDTIQTFVSDANLIKELLNQILYLKDRKNGYEFLRELTQLSPSMLNPCNQLTQRVLIDRTELPDNYLLDSIHYKGQTSVVSIIIKFVIHLLHQKYTELDIFYISDCLSSLSKKITEIDPYVVQIASIIHDYISKNVRYYFQNDQKTSISQFPQDFIMELVSVIGMIANASSNQALTDVRRQFLEISHESVEIYLKLLFTNYTDREIDISELVAPVQYLFQVFHHSFYEVLTKIDLKNLNEKKIVTFIDVVNKCVKIQKCNSTDTEFSSDKKAIITIVLDFIENSEIQNPFIENSIALFVKSSVENEQHIFLIFEDRLFTDLVTFDIPELQKNIILAFSAIQNLTSDTLQKLSNLTFSDIDVLIELYKLLFKKMSSLPEFMENMTLQNFTCQKQEFYCLFIGFLTDIDNMSHLNLLKWFMEYLKNNSLSLFMELPSFIELKVNLLSNLSEVSFKFSDKSFLGYDFVTFLSNFLTHLINFLMEEGKEIEEIDEILLDIFKIMLNMLSFKGVNYSYFTFYKQDSIVTVFNSFLDLIGFYDLQRLVLFPNLLNQIIKFLVKSLQEFISVLRNMDLFLKYLDYCLDFCYFGLTNPMTYSDAKLLMGIFMKEPFIDLKNRDTMILGLFNMEKLTKLFEYVFETFRNKQKSKVAISNKDFVNLFVLDYNYFESFVEINKRNLVGKEGILESISNLIKSNEATENLIEIIKLFEKL</sequence>
<dbReference type="RefSeq" id="XP_001317593.1">
    <property type="nucleotide sequence ID" value="XM_001317558.1"/>
</dbReference>
<keyword evidence="2" id="KW-1185">Reference proteome</keyword>
<dbReference type="VEuPathDB" id="TrichDB:TVAGG3_0603140"/>
<protein>
    <submittedName>
        <fullName evidence="1">Uncharacterized protein</fullName>
    </submittedName>
</protein>
<evidence type="ECO:0000313" key="1">
    <source>
        <dbReference type="EMBL" id="EAY05370.1"/>
    </source>
</evidence>
<reference evidence="1" key="2">
    <citation type="journal article" date="2007" name="Science">
        <title>Draft genome sequence of the sexually transmitted pathogen Trichomonas vaginalis.</title>
        <authorList>
            <person name="Carlton J.M."/>
            <person name="Hirt R.P."/>
            <person name="Silva J.C."/>
            <person name="Delcher A.L."/>
            <person name="Schatz M."/>
            <person name="Zhao Q."/>
            <person name="Wortman J.R."/>
            <person name="Bidwell S.L."/>
            <person name="Alsmark U.C.M."/>
            <person name="Besteiro S."/>
            <person name="Sicheritz-Ponten T."/>
            <person name="Noel C.J."/>
            <person name="Dacks J.B."/>
            <person name="Foster P.G."/>
            <person name="Simillion C."/>
            <person name="Van de Peer Y."/>
            <person name="Miranda-Saavedra D."/>
            <person name="Barton G.J."/>
            <person name="Westrop G.D."/>
            <person name="Mueller S."/>
            <person name="Dessi D."/>
            <person name="Fiori P.L."/>
            <person name="Ren Q."/>
            <person name="Paulsen I."/>
            <person name="Zhang H."/>
            <person name="Bastida-Corcuera F.D."/>
            <person name="Simoes-Barbosa A."/>
            <person name="Brown M.T."/>
            <person name="Hayes R.D."/>
            <person name="Mukherjee M."/>
            <person name="Okumura C.Y."/>
            <person name="Schneider R."/>
            <person name="Smith A.J."/>
            <person name="Vanacova S."/>
            <person name="Villalvazo M."/>
            <person name="Haas B.J."/>
            <person name="Pertea M."/>
            <person name="Feldblyum T.V."/>
            <person name="Utterback T.R."/>
            <person name="Shu C.L."/>
            <person name="Osoegawa K."/>
            <person name="de Jong P.J."/>
            <person name="Hrdy I."/>
            <person name="Horvathova L."/>
            <person name="Zubacova Z."/>
            <person name="Dolezal P."/>
            <person name="Malik S.B."/>
            <person name="Logsdon J.M. Jr."/>
            <person name="Henze K."/>
            <person name="Gupta A."/>
            <person name="Wang C.C."/>
            <person name="Dunne R.L."/>
            <person name="Upcroft J.A."/>
            <person name="Upcroft P."/>
            <person name="White O."/>
            <person name="Salzberg S.L."/>
            <person name="Tang P."/>
            <person name="Chiu C.-H."/>
            <person name="Lee Y.-S."/>
            <person name="Embley T.M."/>
            <person name="Coombs G.H."/>
            <person name="Mottram J.C."/>
            <person name="Tachezy J."/>
            <person name="Fraser-Liggett C.M."/>
            <person name="Johnson P.J."/>
        </authorList>
    </citation>
    <scope>NUCLEOTIDE SEQUENCE [LARGE SCALE GENOMIC DNA]</scope>
    <source>
        <strain evidence="1">G3</strain>
    </source>
</reference>
<gene>
    <name evidence="1" type="ORF">TVAG_131040</name>
</gene>
<dbReference type="AlphaFoldDB" id="A2EPM7"/>
<dbReference type="InParanoid" id="A2EPM7"/>
<accession>A2EPM7</accession>
<dbReference type="EMBL" id="DS113450">
    <property type="protein sequence ID" value="EAY05370.1"/>
    <property type="molecule type" value="Genomic_DNA"/>
</dbReference>
<dbReference type="Proteomes" id="UP000001542">
    <property type="component" value="Unassembled WGS sequence"/>
</dbReference>
<evidence type="ECO:0000313" key="2">
    <source>
        <dbReference type="Proteomes" id="UP000001542"/>
    </source>
</evidence>